<proteinExistence type="predicted"/>
<protein>
    <recommendedName>
        <fullName evidence="3">YdhG-like domain-containing protein</fullName>
    </recommendedName>
</protein>
<dbReference type="eggNOG" id="ENOG5032Y5Y">
    <property type="taxonomic scope" value="Bacteria"/>
</dbReference>
<evidence type="ECO:0008006" key="3">
    <source>
        <dbReference type="Google" id="ProtNLM"/>
    </source>
</evidence>
<comment type="caution">
    <text evidence="1">The sequence shown here is derived from an EMBL/GenBank/DDBJ whole genome shotgun (WGS) entry which is preliminary data.</text>
</comment>
<evidence type="ECO:0000313" key="2">
    <source>
        <dbReference type="Proteomes" id="UP000012046"/>
    </source>
</evidence>
<organism evidence="1 2">
    <name type="scientific">Alishewanella jeotgali KCTC 22429</name>
    <dbReference type="NCBI Taxonomy" id="1129374"/>
    <lineage>
        <taxon>Bacteria</taxon>
        <taxon>Pseudomonadati</taxon>
        <taxon>Pseudomonadota</taxon>
        <taxon>Gammaproteobacteria</taxon>
        <taxon>Alteromonadales</taxon>
        <taxon>Alteromonadaceae</taxon>
        <taxon>Alishewanella</taxon>
    </lineage>
</organism>
<dbReference type="AlphaFoldDB" id="H3ZAF9"/>
<dbReference type="RefSeq" id="WP_008949349.1">
    <property type="nucleotide sequence ID" value="NZ_AHTH01000004.1"/>
</dbReference>
<evidence type="ECO:0000313" key="1">
    <source>
        <dbReference type="EMBL" id="EHR42513.1"/>
    </source>
</evidence>
<name>H3ZAF9_9ALTE</name>
<reference evidence="1 2" key="1">
    <citation type="journal article" date="2012" name="J. Bacteriol.">
        <title>Genome Sequence of Extracellular-Protease-Producing Alishewanella jeotgali Isolated from Traditional Korean Fermented Seafood.</title>
        <authorList>
            <person name="Jung J."/>
            <person name="Chun J."/>
            <person name="Park W."/>
        </authorList>
    </citation>
    <scope>NUCLEOTIDE SEQUENCE [LARGE SCALE GENOMIC DNA]</scope>
    <source>
        <strain evidence="1 2">KCTC 22429</strain>
    </source>
</reference>
<keyword evidence="2" id="KW-1185">Reference proteome</keyword>
<dbReference type="PATRIC" id="fig|1129374.4.peg.299"/>
<gene>
    <name evidence="1" type="ORF">AJE_01489</name>
</gene>
<dbReference type="Proteomes" id="UP000012046">
    <property type="component" value="Unassembled WGS sequence"/>
</dbReference>
<sequence>MANLEQVYQALRPLLAQHAAVLVVTHDEPEQLYLDTAFLQQNKKPLFFGAVQLKKNYVSYHLMPIYLAPELLDGISAALRARMQGKSCFNFKTVEPELFAELASLTAAGLAYYQQQGYLG</sequence>
<dbReference type="STRING" id="1129374.AJE_01489"/>
<accession>H3ZAF9</accession>
<dbReference type="EMBL" id="AHTH01000004">
    <property type="protein sequence ID" value="EHR42513.1"/>
    <property type="molecule type" value="Genomic_DNA"/>
</dbReference>